<evidence type="ECO:0000313" key="1">
    <source>
        <dbReference type="EMBL" id="KJS61425.1"/>
    </source>
</evidence>
<comment type="caution">
    <text evidence="1">The sequence shown here is derived from an EMBL/GenBank/DDBJ whole genome shotgun (WGS) entry which is preliminary data.</text>
</comment>
<dbReference type="PATRIC" id="fig|359131.3.peg.3270"/>
<evidence type="ECO:0000313" key="2">
    <source>
        <dbReference type="Proteomes" id="UP000033699"/>
    </source>
</evidence>
<dbReference type="EMBL" id="JZKH01000026">
    <property type="protein sequence ID" value="KJS61425.1"/>
    <property type="molecule type" value="Genomic_DNA"/>
</dbReference>
<dbReference type="AlphaFoldDB" id="A0A0F2TGQ4"/>
<reference evidence="1 2" key="1">
    <citation type="submission" date="2015-02" db="EMBL/GenBank/DDBJ databases">
        <authorList>
            <person name="Ju K.-S."/>
            <person name="Doroghazi J.R."/>
            <person name="Metcalf W."/>
        </authorList>
    </citation>
    <scope>NUCLEOTIDE SEQUENCE [LARGE SCALE GENOMIC DNA]</scope>
    <source>
        <strain evidence="1 2">ATCC 31215</strain>
    </source>
</reference>
<organism evidence="1 2">
    <name type="scientific">Streptomyces rubellomurinus (strain ATCC 31215)</name>
    <dbReference type="NCBI Taxonomy" id="359131"/>
    <lineage>
        <taxon>Bacteria</taxon>
        <taxon>Bacillati</taxon>
        <taxon>Actinomycetota</taxon>
        <taxon>Actinomycetes</taxon>
        <taxon>Kitasatosporales</taxon>
        <taxon>Streptomycetaceae</taxon>
        <taxon>Streptomyces</taxon>
    </lineage>
</organism>
<sequence length="78" mass="8066">MVADRVQSAFAGAAAFTAITHRGRQPSAETCAAEWNELSPSKQASLDRAGFDAGCYGDSKPETITFDAGSTPSPSTTP</sequence>
<dbReference type="Proteomes" id="UP000033699">
    <property type="component" value="Unassembled WGS sequence"/>
</dbReference>
<keyword evidence="2" id="KW-1185">Reference proteome</keyword>
<protein>
    <submittedName>
        <fullName evidence="1">Uncharacterized protein</fullName>
    </submittedName>
</protein>
<accession>A0A0F2TGQ4</accession>
<gene>
    <name evidence="1" type="ORF">VM95_14765</name>
</gene>
<proteinExistence type="predicted"/>
<name>A0A0F2TGQ4_STRR3</name>